<protein>
    <recommendedName>
        <fullName evidence="6">Peptidase S8/S53 domain-containing protein</fullName>
    </recommendedName>
</protein>
<feature type="active site" description="Charge relay system" evidence="5">
    <location>
        <position position="366"/>
    </location>
</feature>
<proteinExistence type="inferred from homology"/>
<dbReference type="PROSITE" id="PS51892">
    <property type="entry name" value="SUBTILASE"/>
    <property type="match status" value="1"/>
</dbReference>
<feature type="active site" description="Charge relay system" evidence="5">
    <location>
        <position position="201"/>
    </location>
</feature>
<dbReference type="Gene3D" id="3.40.50.200">
    <property type="entry name" value="Peptidase S8/S53 domain"/>
    <property type="match status" value="1"/>
</dbReference>
<dbReference type="CDD" id="cd00306">
    <property type="entry name" value="Peptidases_S8_S53"/>
    <property type="match status" value="1"/>
</dbReference>
<organism evidence="7 8">
    <name type="scientific">Actinomadura rubrisoli</name>
    <dbReference type="NCBI Taxonomy" id="2530368"/>
    <lineage>
        <taxon>Bacteria</taxon>
        <taxon>Bacillati</taxon>
        <taxon>Actinomycetota</taxon>
        <taxon>Actinomycetes</taxon>
        <taxon>Streptosporangiales</taxon>
        <taxon>Thermomonosporaceae</taxon>
        <taxon>Actinomadura</taxon>
    </lineage>
</organism>
<evidence type="ECO:0000256" key="3">
    <source>
        <dbReference type="ARBA" id="ARBA00022801"/>
    </source>
</evidence>
<dbReference type="Proteomes" id="UP000294513">
    <property type="component" value="Unassembled WGS sequence"/>
</dbReference>
<sequence>MDAVYEAQFRMIREACARKGMQIDVAMRPGGAAAYVYQVGRLLVRDQGDNVRRVHAHLPGVYPIDEPAPGGLMVLATDRLEEQRTVPEVLDALDAELGDNNPALLADESPLATPIHVLHLSRLCMATEPEPPNAADPVPWPPPCRTPQGGNEVRVAVIDSGLMEDFDPAAYPWMAGVTGEHDPLGPAVPPSGRRIEGYTGHGTFVAGVVKCMAPSAKVHVTNLFASTGVELETQVVDALGRVMQEHSPHIINLSAGTYTRNLWTSLGFEAFHAMYPDVALVAAAGNDATSAPFYPAAYPWVISAGALGADGRHRAWFSNYGPTVDVYALGEALVNAYTTGTYTYNEPPRAPARQDFGGMARWSGTSFSAPLVAGLVASRMARTGETAPAAAQAVLDAAAMQEIPGVGPALHPCDEP</sequence>
<dbReference type="PRINTS" id="PR00723">
    <property type="entry name" value="SUBTILISIN"/>
</dbReference>
<dbReference type="PROSITE" id="PS00138">
    <property type="entry name" value="SUBTILASE_SER"/>
    <property type="match status" value="1"/>
</dbReference>
<reference evidence="7 8" key="1">
    <citation type="submission" date="2019-03" db="EMBL/GenBank/DDBJ databases">
        <title>Draft genome sequences of novel Actinobacteria.</title>
        <authorList>
            <person name="Sahin N."/>
            <person name="Ay H."/>
            <person name="Saygin H."/>
        </authorList>
    </citation>
    <scope>NUCLEOTIDE SEQUENCE [LARGE SCALE GENOMIC DNA]</scope>
    <source>
        <strain evidence="7 8">H3C3</strain>
    </source>
</reference>
<keyword evidence="4 5" id="KW-0720">Serine protease</keyword>
<feature type="domain" description="Peptidase S8/S53" evidence="6">
    <location>
        <begin position="150"/>
        <end position="399"/>
    </location>
</feature>
<dbReference type="GO" id="GO:0005615">
    <property type="term" value="C:extracellular space"/>
    <property type="evidence" value="ECO:0007669"/>
    <property type="project" value="TreeGrafter"/>
</dbReference>
<feature type="active site" description="Charge relay system" evidence="5">
    <location>
        <position position="159"/>
    </location>
</feature>
<name>A0A4R5B433_9ACTN</name>
<dbReference type="SUPFAM" id="SSF52743">
    <property type="entry name" value="Subtilisin-like"/>
    <property type="match status" value="1"/>
</dbReference>
<keyword evidence="8" id="KW-1185">Reference proteome</keyword>
<dbReference type="AlphaFoldDB" id="A0A4R5B433"/>
<dbReference type="PANTHER" id="PTHR43806:SF11">
    <property type="entry name" value="CEREVISIN-RELATED"/>
    <property type="match status" value="1"/>
</dbReference>
<evidence type="ECO:0000256" key="1">
    <source>
        <dbReference type="ARBA" id="ARBA00011073"/>
    </source>
</evidence>
<dbReference type="GO" id="GO:0006508">
    <property type="term" value="P:proteolysis"/>
    <property type="evidence" value="ECO:0007669"/>
    <property type="project" value="UniProtKB-KW"/>
</dbReference>
<evidence type="ECO:0000313" key="8">
    <source>
        <dbReference type="Proteomes" id="UP000294513"/>
    </source>
</evidence>
<keyword evidence="3 5" id="KW-0378">Hydrolase</keyword>
<dbReference type="InterPro" id="IPR050131">
    <property type="entry name" value="Peptidase_S8_subtilisin-like"/>
</dbReference>
<evidence type="ECO:0000256" key="2">
    <source>
        <dbReference type="ARBA" id="ARBA00022670"/>
    </source>
</evidence>
<evidence type="ECO:0000259" key="6">
    <source>
        <dbReference type="Pfam" id="PF00082"/>
    </source>
</evidence>
<dbReference type="RefSeq" id="WP_131898280.1">
    <property type="nucleotide sequence ID" value="NZ_SMKU01000172.1"/>
</dbReference>
<dbReference type="InterPro" id="IPR015500">
    <property type="entry name" value="Peptidase_S8_subtilisin-rel"/>
</dbReference>
<gene>
    <name evidence="7" type="ORF">E1298_27575</name>
</gene>
<dbReference type="PANTHER" id="PTHR43806">
    <property type="entry name" value="PEPTIDASE S8"/>
    <property type="match status" value="1"/>
</dbReference>
<dbReference type="Pfam" id="PF00082">
    <property type="entry name" value="Peptidase_S8"/>
    <property type="match status" value="1"/>
</dbReference>
<evidence type="ECO:0000256" key="5">
    <source>
        <dbReference type="PROSITE-ProRule" id="PRU01240"/>
    </source>
</evidence>
<comment type="caution">
    <text evidence="7">The sequence shown here is derived from an EMBL/GenBank/DDBJ whole genome shotgun (WGS) entry which is preliminary data.</text>
</comment>
<dbReference type="GO" id="GO:0004252">
    <property type="term" value="F:serine-type endopeptidase activity"/>
    <property type="evidence" value="ECO:0007669"/>
    <property type="project" value="UniProtKB-UniRule"/>
</dbReference>
<dbReference type="InterPro" id="IPR036852">
    <property type="entry name" value="Peptidase_S8/S53_dom_sf"/>
</dbReference>
<evidence type="ECO:0000313" key="7">
    <source>
        <dbReference type="EMBL" id="TDD79529.1"/>
    </source>
</evidence>
<dbReference type="InterPro" id="IPR000209">
    <property type="entry name" value="Peptidase_S8/S53_dom"/>
</dbReference>
<accession>A0A4R5B433</accession>
<evidence type="ECO:0000256" key="4">
    <source>
        <dbReference type="ARBA" id="ARBA00022825"/>
    </source>
</evidence>
<dbReference type="InterPro" id="IPR023828">
    <property type="entry name" value="Peptidase_S8_Ser-AS"/>
</dbReference>
<keyword evidence="2 5" id="KW-0645">Protease</keyword>
<dbReference type="EMBL" id="SMKU01000172">
    <property type="protein sequence ID" value="TDD79529.1"/>
    <property type="molecule type" value="Genomic_DNA"/>
</dbReference>
<comment type="similarity">
    <text evidence="1 5">Belongs to the peptidase S8 family.</text>
</comment>
<dbReference type="OrthoDB" id="5177045at2"/>